<dbReference type="Pfam" id="PF13472">
    <property type="entry name" value="Lipase_GDSL_2"/>
    <property type="match status" value="1"/>
</dbReference>
<accession>A0A1M5NNT3</accession>
<organism evidence="2 3">
    <name type="scientific">Bradyrhizobium erythrophlei</name>
    <dbReference type="NCBI Taxonomy" id="1437360"/>
    <lineage>
        <taxon>Bacteria</taxon>
        <taxon>Pseudomonadati</taxon>
        <taxon>Pseudomonadota</taxon>
        <taxon>Alphaproteobacteria</taxon>
        <taxon>Hyphomicrobiales</taxon>
        <taxon>Nitrobacteraceae</taxon>
        <taxon>Bradyrhizobium</taxon>
    </lineage>
</organism>
<dbReference type="RefSeq" id="WP_079602010.1">
    <property type="nucleotide sequence ID" value="NZ_LT670817.1"/>
</dbReference>
<proteinExistence type="predicted"/>
<dbReference type="Proteomes" id="UP000189796">
    <property type="component" value="Chromosome I"/>
</dbReference>
<feature type="domain" description="SGNH hydrolase-type esterase" evidence="1">
    <location>
        <begin position="109"/>
        <end position="273"/>
    </location>
</feature>
<dbReference type="InterPro" id="IPR013830">
    <property type="entry name" value="SGNH_hydro"/>
</dbReference>
<evidence type="ECO:0000313" key="3">
    <source>
        <dbReference type="Proteomes" id="UP000189796"/>
    </source>
</evidence>
<name>A0A1M5NNT3_9BRAD</name>
<sequence length="476" mass="49239">MTTHRLIPPAVASKVTLDGRVYDPAAGGQDVPDYDSMALQANGWSFLAVSGPTSARPHAAVGPYPLLRGTTFWDTSVDHLVSWDGATWRDENGNIPQVTFPLQARMVGLGDSIMAGSVGPSLLNPALYYSGGRFYLVSNQGVGGSTTVDMLSRNATTTGGVASTLTLSPDVVDLHIGTNDITGLGSGAAAIFANIQAIVSELTAGGVKAVFVHTVLPRSDSAWTAAYETVRQALNASIMTLQYPAIPVNLETIGFNSTIGVDTVEGLHPNRPGAWLVGSAVGAAWASKAVTNSVLFNSASDWGNLLVDNDMTEGTAGVLLGTGTTGSVPTGWNAGVNVTGMTTTCSIATKNGFPQMVANFSGTPGSSGILLLYRDQAYSGNIGDVYDCWADVEMAGLTGVGGTFFATDGVTVWEASGNALGQPPNFNGIMRGGPAAPLTAARTVSRFQFGVYLESGVACSGTIKLSRCTWRKNPSP</sequence>
<dbReference type="OrthoDB" id="8230310at2"/>
<dbReference type="InterPro" id="IPR036514">
    <property type="entry name" value="SGNH_hydro_sf"/>
</dbReference>
<gene>
    <name evidence="2" type="ORF">SAMN05443248_3064</name>
</gene>
<dbReference type="SUPFAM" id="SSF52266">
    <property type="entry name" value="SGNH hydrolase"/>
    <property type="match status" value="1"/>
</dbReference>
<evidence type="ECO:0000259" key="1">
    <source>
        <dbReference type="Pfam" id="PF13472"/>
    </source>
</evidence>
<dbReference type="Gene3D" id="3.40.50.1110">
    <property type="entry name" value="SGNH hydrolase"/>
    <property type="match status" value="1"/>
</dbReference>
<dbReference type="AlphaFoldDB" id="A0A1M5NNT3"/>
<protein>
    <submittedName>
        <fullName evidence="2">Lysophospholipase L1</fullName>
    </submittedName>
</protein>
<dbReference type="CDD" id="cd00229">
    <property type="entry name" value="SGNH_hydrolase"/>
    <property type="match status" value="1"/>
</dbReference>
<dbReference type="EMBL" id="LT670817">
    <property type="protein sequence ID" value="SHG91221.1"/>
    <property type="molecule type" value="Genomic_DNA"/>
</dbReference>
<reference evidence="2 3" key="1">
    <citation type="submission" date="2016-11" db="EMBL/GenBank/DDBJ databases">
        <authorList>
            <person name="Jaros S."/>
            <person name="Januszkiewicz K."/>
            <person name="Wedrychowicz H."/>
        </authorList>
    </citation>
    <scope>NUCLEOTIDE SEQUENCE [LARGE SCALE GENOMIC DNA]</scope>
    <source>
        <strain evidence="2 3">GAS138</strain>
    </source>
</reference>
<dbReference type="GO" id="GO:0016788">
    <property type="term" value="F:hydrolase activity, acting on ester bonds"/>
    <property type="evidence" value="ECO:0007669"/>
    <property type="project" value="UniProtKB-ARBA"/>
</dbReference>
<evidence type="ECO:0000313" key="2">
    <source>
        <dbReference type="EMBL" id="SHG91221.1"/>
    </source>
</evidence>